<dbReference type="Proteomes" id="UP001497516">
    <property type="component" value="Chromosome 10"/>
</dbReference>
<name>A0AAV2CW70_9ROSI</name>
<gene>
    <name evidence="2" type="ORF">LTRI10_LOCUS7591</name>
</gene>
<feature type="compositionally biased region" description="Polar residues" evidence="1">
    <location>
        <begin position="1"/>
        <end position="11"/>
    </location>
</feature>
<reference evidence="2 3" key="1">
    <citation type="submission" date="2024-04" db="EMBL/GenBank/DDBJ databases">
        <authorList>
            <person name="Fracassetti M."/>
        </authorList>
    </citation>
    <scope>NUCLEOTIDE SEQUENCE [LARGE SCALE GENOMIC DNA]</scope>
</reference>
<evidence type="ECO:0000313" key="3">
    <source>
        <dbReference type="Proteomes" id="UP001497516"/>
    </source>
</evidence>
<protein>
    <submittedName>
        <fullName evidence="2">Uncharacterized protein</fullName>
    </submittedName>
</protein>
<evidence type="ECO:0000256" key="1">
    <source>
        <dbReference type="SAM" id="MobiDB-lite"/>
    </source>
</evidence>
<dbReference type="PANTHER" id="PTHR23070">
    <property type="entry name" value="BCS1 AAA-TYPE ATPASE"/>
    <property type="match status" value="1"/>
</dbReference>
<dbReference type="EMBL" id="OZ034814">
    <property type="protein sequence ID" value="CAL1360137.1"/>
    <property type="molecule type" value="Genomic_DNA"/>
</dbReference>
<organism evidence="2 3">
    <name type="scientific">Linum trigynum</name>
    <dbReference type="NCBI Taxonomy" id="586398"/>
    <lineage>
        <taxon>Eukaryota</taxon>
        <taxon>Viridiplantae</taxon>
        <taxon>Streptophyta</taxon>
        <taxon>Embryophyta</taxon>
        <taxon>Tracheophyta</taxon>
        <taxon>Spermatophyta</taxon>
        <taxon>Magnoliopsida</taxon>
        <taxon>eudicotyledons</taxon>
        <taxon>Gunneridae</taxon>
        <taxon>Pentapetalae</taxon>
        <taxon>rosids</taxon>
        <taxon>fabids</taxon>
        <taxon>Malpighiales</taxon>
        <taxon>Linaceae</taxon>
        <taxon>Linum</taxon>
    </lineage>
</organism>
<feature type="compositionally biased region" description="Basic and acidic residues" evidence="1">
    <location>
        <begin position="12"/>
        <end position="26"/>
    </location>
</feature>
<keyword evidence="3" id="KW-1185">Reference proteome</keyword>
<feature type="region of interest" description="Disordered" evidence="1">
    <location>
        <begin position="1"/>
        <end position="41"/>
    </location>
</feature>
<accession>A0AAV2CW70</accession>
<dbReference type="AlphaFoldDB" id="A0AAV2CW70"/>
<proteinExistence type="predicted"/>
<dbReference type="InterPro" id="IPR050747">
    <property type="entry name" value="Mitochondrial_chaperone_BCS1"/>
</dbReference>
<evidence type="ECO:0000313" key="2">
    <source>
        <dbReference type="EMBL" id="CAL1360137.1"/>
    </source>
</evidence>
<sequence>MKQRPSPSSAEARNHTRSEDFAEGQDKSFTSGRGGPRSEDTAMANFLGYDLELTKVHNNSELRKILMKTSSKSIIVIEDIDCSIKLGNRKKSCSSGGNR</sequence>